<organism evidence="2 3">
    <name type="scientific">Paractinoplanes ovalisporus</name>
    <dbReference type="NCBI Taxonomy" id="2810368"/>
    <lineage>
        <taxon>Bacteria</taxon>
        <taxon>Bacillati</taxon>
        <taxon>Actinomycetota</taxon>
        <taxon>Actinomycetes</taxon>
        <taxon>Micromonosporales</taxon>
        <taxon>Micromonosporaceae</taxon>
        <taxon>Paractinoplanes</taxon>
    </lineage>
</organism>
<dbReference type="Pfam" id="PF20218">
    <property type="entry name" value="DUF6578"/>
    <property type="match status" value="1"/>
</dbReference>
<evidence type="ECO:0000313" key="2">
    <source>
        <dbReference type="EMBL" id="MBM2619584.1"/>
    </source>
</evidence>
<evidence type="ECO:0000256" key="1">
    <source>
        <dbReference type="SAM" id="MobiDB-lite"/>
    </source>
</evidence>
<dbReference type="RefSeq" id="WP_203379575.1">
    <property type="nucleotide sequence ID" value="NZ_JAENHP010000011.1"/>
</dbReference>
<evidence type="ECO:0000313" key="3">
    <source>
        <dbReference type="Proteomes" id="UP000632138"/>
    </source>
</evidence>
<dbReference type="Proteomes" id="UP000632138">
    <property type="component" value="Unassembled WGS sequence"/>
</dbReference>
<dbReference type="EMBL" id="JAENHP010000011">
    <property type="protein sequence ID" value="MBM2619584.1"/>
    <property type="molecule type" value="Genomic_DNA"/>
</dbReference>
<dbReference type="InterPro" id="IPR046485">
    <property type="entry name" value="DUF6578"/>
</dbReference>
<accession>A0ABS2AIA9</accession>
<sequence>MPLTVWIAHWQMNCCGTPFRRGDAVSWRLRTPQPAELDWLDAATHNGFAATVNAVEDHHGEPGTPPTAGTVASIAMLHCRFDPEPVAGSGLITPVAAAAKWTSDLDDRFFAGFLVRLHTPNPDNRPATPSAPSRGQRRSGAKVSGSKGWVCQIWWEACSG</sequence>
<gene>
    <name evidence="2" type="ORF">JIG36_28975</name>
</gene>
<comment type="caution">
    <text evidence="2">The sequence shown here is derived from an EMBL/GenBank/DDBJ whole genome shotgun (WGS) entry which is preliminary data.</text>
</comment>
<feature type="region of interest" description="Disordered" evidence="1">
    <location>
        <begin position="120"/>
        <end position="143"/>
    </location>
</feature>
<keyword evidence="3" id="KW-1185">Reference proteome</keyword>
<name>A0ABS2AIA9_9ACTN</name>
<reference evidence="2 3" key="1">
    <citation type="submission" date="2021-01" db="EMBL/GenBank/DDBJ databases">
        <title>Actinoplanes sp. nov. LDG1-06 isolated from lichen.</title>
        <authorList>
            <person name="Saeng-In P."/>
            <person name="Phongsopitanun W."/>
            <person name="Kanchanasin P."/>
            <person name="Yuki M."/>
            <person name="Kudo T."/>
            <person name="Ohkuma M."/>
            <person name="Tanasupawat S."/>
        </authorList>
    </citation>
    <scope>NUCLEOTIDE SEQUENCE [LARGE SCALE GENOMIC DNA]</scope>
    <source>
        <strain evidence="2 3">LDG1-06</strain>
    </source>
</reference>
<proteinExistence type="predicted"/>
<protein>
    <submittedName>
        <fullName evidence="2">Uncharacterized protein</fullName>
    </submittedName>
</protein>